<dbReference type="PROSITE" id="PS51000">
    <property type="entry name" value="HTH_DEOR_2"/>
    <property type="match status" value="1"/>
</dbReference>
<dbReference type="InterPro" id="IPR001034">
    <property type="entry name" value="DeoR_HTH"/>
</dbReference>
<dbReference type="Pfam" id="PF08220">
    <property type="entry name" value="HTH_DeoR"/>
    <property type="match status" value="1"/>
</dbReference>
<dbReference type="STRING" id="1216932.CM240_0295"/>
<accession>W6RZM4</accession>
<dbReference type="SMART" id="SM00420">
    <property type="entry name" value="HTH_DEOR"/>
    <property type="match status" value="1"/>
</dbReference>
<sequence length="247" mass="27555">MLTEERHEIILEKLKEQSTITVTELVTLLDASESTIRRDLNTLHKSGLLKKIHGGATIISNTKFKEETTVNIKKELNFNTKQKLAKYAASLINDEDIVYIDAGTTTELIIDYIDAKNVVFVTNGIVHAKKLIQNGFKTLILGGEVKLTTEAIIGIEAVNSLKKYNFTKGFFGTNGVTAESGYTTPDINEALVKTEAINRCNKSYVLCDESKFNENSFITFANIDDAIMIIPKCTNNFKNFTNVMEVE</sequence>
<dbReference type="HOGENOM" id="CLU_060699_1_3_9"/>
<dbReference type="GO" id="GO:0003677">
    <property type="term" value="F:DNA binding"/>
    <property type="evidence" value="ECO:0007669"/>
    <property type="project" value="UniProtKB-KW"/>
</dbReference>
<proteinExistence type="predicted"/>
<gene>
    <name evidence="5" type="primary">fruR</name>
    <name evidence="5" type="ORF">CM240_0295</name>
</gene>
<reference evidence="5 6" key="1">
    <citation type="submission" date="2013-11" db="EMBL/GenBank/DDBJ databases">
        <title>Complete genome sequence of Clostridum sp. M2/40.</title>
        <authorList>
            <person name="Wibberg D."/>
            <person name="Puehler A."/>
            <person name="Schlueter A."/>
        </authorList>
    </citation>
    <scope>NUCLEOTIDE SEQUENCE [LARGE SCALE GENOMIC DNA]</scope>
    <source>
        <strain evidence="6">M2/40</strain>
    </source>
</reference>
<dbReference type="InterPro" id="IPR050313">
    <property type="entry name" value="Carb_Metab_HTH_regulators"/>
</dbReference>
<dbReference type="KEGG" id="clt:CM240_0295"/>
<protein>
    <submittedName>
        <fullName evidence="5">Putative HTH-type transcriptional regulator FruR</fullName>
    </submittedName>
</protein>
<dbReference type="PROSITE" id="PS00894">
    <property type="entry name" value="HTH_DEOR_1"/>
    <property type="match status" value="1"/>
</dbReference>
<dbReference type="Pfam" id="PF00455">
    <property type="entry name" value="DeoRC"/>
    <property type="match status" value="1"/>
</dbReference>
<keyword evidence="2" id="KW-0238">DNA-binding</keyword>
<feature type="domain" description="HTH deoR-type" evidence="4">
    <location>
        <begin position="3"/>
        <end position="58"/>
    </location>
</feature>
<dbReference type="SMART" id="SM01134">
    <property type="entry name" value="DeoRC"/>
    <property type="match status" value="1"/>
</dbReference>
<dbReference type="PANTHER" id="PTHR30363:SF56">
    <property type="entry name" value="TRANSCRIPTIONAL REGULATOR, DEOR FAMILY"/>
    <property type="match status" value="1"/>
</dbReference>
<dbReference type="AlphaFoldDB" id="W6RZM4"/>
<evidence type="ECO:0000313" key="5">
    <source>
        <dbReference type="EMBL" id="CDM67462.1"/>
    </source>
</evidence>
<dbReference type="InterPro" id="IPR014036">
    <property type="entry name" value="DeoR-like_C"/>
</dbReference>
<dbReference type="Gene3D" id="3.40.50.1360">
    <property type="match status" value="1"/>
</dbReference>
<keyword evidence="6" id="KW-1185">Reference proteome</keyword>
<evidence type="ECO:0000313" key="6">
    <source>
        <dbReference type="Proteomes" id="UP000019426"/>
    </source>
</evidence>
<dbReference type="Proteomes" id="UP000019426">
    <property type="component" value="Chromosome M2/40_rep1"/>
</dbReference>
<organism evidence="5 6">
    <name type="scientific">Clostridium bornimense</name>
    <dbReference type="NCBI Taxonomy" id="1216932"/>
    <lineage>
        <taxon>Bacteria</taxon>
        <taxon>Bacillati</taxon>
        <taxon>Bacillota</taxon>
        <taxon>Clostridia</taxon>
        <taxon>Eubacteriales</taxon>
        <taxon>Clostridiaceae</taxon>
        <taxon>Clostridium</taxon>
    </lineage>
</organism>
<dbReference type="PRINTS" id="PR00037">
    <property type="entry name" value="HTHLACR"/>
</dbReference>
<evidence type="ECO:0000259" key="4">
    <source>
        <dbReference type="PROSITE" id="PS51000"/>
    </source>
</evidence>
<dbReference type="PANTHER" id="PTHR30363">
    <property type="entry name" value="HTH-TYPE TRANSCRIPTIONAL REGULATOR SRLR-RELATED"/>
    <property type="match status" value="1"/>
</dbReference>
<evidence type="ECO:0000256" key="1">
    <source>
        <dbReference type="ARBA" id="ARBA00023015"/>
    </source>
</evidence>
<dbReference type="PATRIC" id="fig|1216932.3.peg.275"/>
<dbReference type="OrthoDB" id="9797223at2"/>
<dbReference type="SUPFAM" id="SSF100950">
    <property type="entry name" value="NagB/RpiA/CoA transferase-like"/>
    <property type="match status" value="1"/>
</dbReference>
<name>W6RZM4_9CLOT</name>
<dbReference type="SUPFAM" id="SSF46785">
    <property type="entry name" value="Winged helix' DNA-binding domain"/>
    <property type="match status" value="1"/>
</dbReference>
<dbReference type="InterPro" id="IPR036390">
    <property type="entry name" value="WH_DNA-bd_sf"/>
</dbReference>
<keyword evidence="1" id="KW-0805">Transcription regulation</keyword>
<dbReference type="InterPro" id="IPR036388">
    <property type="entry name" value="WH-like_DNA-bd_sf"/>
</dbReference>
<dbReference type="GO" id="GO:0003700">
    <property type="term" value="F:DNA-binding transcription factor activity"/>
    <property type="evidence" value="ECO:0007669"/>
    <property type="project" value="InterPro"/>
</dbReference>
<dbReference type="InterPro" id="IPR037171">
    <property type="entry name" value="NagB/RpiA_transferase-like"/>
</dbReference>
<dbReference type="RefSeq" id="WP_044035911.1">
    <property type="nucleotide sequence ID" value="NZ_HG917868.1"/>
</dbReference>
<keyword evidence="3" id="KW-0804">Transcription</keyword>
<dbReference type="InterPro" id="IPR018356">
    <property type="entry name" value="Tscrpt_reg_HTH_DeoR_CS"/>
</dbReference>
<dbReference type="Gene3D" id="1.10.10.10">
    <property type="entry name" value="Winged helix-like DNA-binding domain superfamily/Winged helix DNA-binding domain"/>
    <property type="match status" value="1"/>
</dbReference>
<dbReference type="eggNOG" id="COG1349">
    <property type="taxonomic scope" value="Bacteria"/>
</dbReference>
<evidence type="ECO:0000256" key="3">
    <source>
        <dbReference type="ARBA" id="ARBA00023163"/>
    </source>
</evidence>
<evidence type="ECO:0000256" key="2">
    <source>
        <dbReference type="ARBA" id="ARBA00023125"/>
    </source>
</evidence>
<dbReference type="EMBL" id="HG917868">
    <property type="protein sequence ID" value="CDM67462.1"/>
    <property type="molecule type" value="Genomic_DNA"/>
</dbReference>